<feature type="transmembrane region" description="Helical" evidence="6">
    <location>
        <begin position="246"/>
        <end position="271"/>
    </location>
</feature>
<name>A0A537J682_9BACT</name>
<evidence type="ECO:0000313" key="8">
    <source>
        <dbReference type="Proteomes" id="UP000318093"/>
    </source>
</evidence>
<dbReference type="Proteomes" id="UP000318093">
    <property type="component" value="Unassembled WGS sequence"/>
</dbReference>
<feature type="transmembrane region" description="Helical" evidence="6">
    <location>
        <begin position="366"/>
        <end position="386"/>
    </location>
</feature>
<keyword evidence="3 6" id="KW-0812">Transmembrane</keyword>
<evidence type="ECO:0000256" key="1">
    <source>
        <dbReference type="ARBA" id="ARBA00004141"/>
    </source>
</evidence>
<dbReference type="GO" id="GO:0034755">
    <property type="term" value="P:iron ion transmembrane transport"/>
    <property type="evidence" value="ECO:0007669"/>
    <property type="project" value="TreeGrafter"/>
</dbReference>
<evidence type="ECO:0000313" key="7">
    <source>
        <dbReference type="EMBL" id="TMI79068.1"/>
    </source>
</evidence>
<feature type="transmembrane region" description="Helical" evidence="6">
    <location>
        <begin position="102"/>
        <end position="123"/>
    </location>
</feature>
<sequence length="591" mass="63175">MTAPEGPAGGRHAPDERAPHVLHHRRTWRQFFQVMGPGVVSGAADNDPAGIVTYIQVGATTGVGLLWLLLVSTPMLYYLEEMSTRLGVVTKRGIGRVLRDRYGRGVAAAVIGPLILSNVVTIGADLVGTATAVQLLTGINWEWWIVPLAALLAAALIFASYRTISRFLLVLTPLFVLYIITGFIVRPHWDAVLRATFIPAVRFTPTYLTAALGLLGATLTPYMFFWQATEQVEARRKVEDLADERIDVAAGMVYANLVFYFVILVAGVVFYGKGVSVQTVNDAALSLRPLAGAGAALLFGLGILVSGILSVPVMAACTAYSLAEFFGWVEGLDKEVRRARGFYLIIAGALGTGAAIGLLRISPVALMYWSQIINGFLLAPLFFTLVRLGNDRRVLGKHTNGILSNIVGWGAVLLTLALAILTLRQIVGTGPQPRLTIGSALNISADKRRRIMRAVLGILVVLAVVAGVAGFATYSYNLGVAQGLAQHGGAPAPGPGAGPGGPGAAPYPMYAYPAYPSGYPFHGPFGFGFFGLLGPILFIFLLFALARGLFWRGYGYGCGRGWGRGVPPRFEEWHRRAHEQPKESTGATGTV</sequence>
<dbReference type="GO" id="GO:0015086">
    <property type="term" value="F:cadmium ion transmembrane transporter activity"/>
    <property type="evidence" value="ECO:0007669"/>
    <property type="project" value="TreeGrafter"/>
</dbReference>
<dbReference type="PANTHER" id="PTHR11706:SF33">
    <property type="entry name" value="NATURAL RESISTANCE-ASSOCIATED MACROPHAGE PROTEIN 2"/>
    <property type="match status" value="1"/>
</dbReference>
<feature type="transmembrane region" description="Helical" evidence="6">
    <location>
        <begin position="143"/>
        <end position="161"/>
    </location>
</feature>
<keyword evidence="4 6" id="KW-1133">Transmembrane helix</keyword>
<evidence type="ECO:0000256" key="3">
    <source>
        <dbReference type="ARBA" id="ARBA00022692"/>
    </source>
</evidence>
<dbReference type="GO" id="GO:0005384">
    <property type="term" value="F:manganese ion transmembrane transporter activity"/>
    <property type="evidence" value="ECO:0007669"/>
    <property type="project" value="TreeGrafter"/>
</dbReference>
<evidence type="ECO:0000256" key="5">
    <source>
        <dbReference type="ARBA" id="ARBA00023136"/>
    </source>
</evidence>
<reference evidence="7 8" key="1">
    <citation type="journal article" date="2019" name="Nat. Microbiol.">
        <title>Mediterranean grassland soil C-N compound turnover is dependent on rainfall and depth, and is mediated by genomically divergent microorganisms.</title>
        <authorList>
            <person name="Diamond S."/>
            <person name="Andeer P.F."/>
            <person name="Li Z."/>
            <person name="Crits-Christoph A."/>
            <person name="Burstein D."/>
            <person name="Anantharaman K."/>
            <person name="Lane K.R."/>
            <person name="Thomas B.C."/>
            <person name="Pan C."/>
            <person name="Northen T.R."/>
            <person name="Banfield J.F."/>
        </authorList>
    </citation>
    <scope>NUCLEOTIDE SEQUENCE [LARGE SCALE GENOMIC DNA]</scope>
    <source>
        <strain evidence="7">NP_6</strain>
    </source>
</reference>
<evidence type="ECO:0000256" key="6">
    <source>
        <dbReference type="SAM" id="Phobius"/>
    </source>
</evidence>
<evidence type="ECO:0000256" key="2">
    <source>
        <dbReference type="ARBA" id="ARBA00022448"/>
    </source>
</evidence>
<dbReference type="GO" id="GO:0005886">
    <property type="term" value="C:plasma membrane"/>
    <property type="evidence" value="ECO:0007669"/>
    <property type="project" value="TreeGrafter"/>
</dbReference>
<dbReference type="AlphaFoldDB" id="A0A537J682"/>
<feature type="transmembrane region" description="Helical" evidence="6">
    <location>
        <begin position="341"/>
        <end position="359"/>
    </location>
</feature>
<keyword evidence="5 6" id="KW-0472">Membrane</keyword>
<proteinExistence type="predicted"/>
<gene>
    <name evidence="7" type="ORF">E6H03_10965</name>
</gene>
<keyword evidence="2" id="KW-0813">Transport</keyword>
<feature type="transmembrane region" description="Helical" evidence="6">
    <location>
        <begin position="525"/>
        <end position="546"/>
    </location>
</feature>
<feature type="transmembrane region" description="Helical" evidence="6">
    <location>
        <begin position="205"/>
        <end position="225"/>
    </location>
</feature>
<dbReference type="PANTHER" id="PTHR11706">
    <property type="entry name" value="SOLUTE CARRIER PROTEIN FAMILY 11 MEMBER"/>
    <property type="match status" value="1"/>
</dbReference>
<feature type="transmembrane region" description="Helical" evidence="6">
    <location>
        <begin position="283"/>
        <end position="304"/>
    </location>
</feature>
<comment type="subcellular location">
    <subcellularLocation>
        <location evidence="1">Membrane</location>
        <topology evidence="1">Multi-pass membrane protein</topology>
    </subcellularLocation>
</comment>
<comment type="caution">
    <text evidence="7">The sequence shown here is derived from an EMBL/GenBank/DDBJ whole genome shotgun (WGS) entry which is preliminary data.</text>
</comment>
<protein>
    <submittedName>
        <fullName evidence="7">Divalent metal cation transporter</fullName>
    </submittedName>
</protein>
<dbReference type="EMBL" id="VBAN01000359">
    <property type="protein sequence ID" value="TMI79068.1"/>
    <property type="molecule type" value="Genomic_DNA"/>
</dbReference>
<feature type="transmembrane region" description="Helical" evidence="6">
    <location>
        <begin position="168"/>
        <end position="185"/>
    </location>
</feature>
<feature type="transmembrane region" description="Helical" evidence="6">
    <location>
        <begin position="454"/>
        <end position="474"/>
    </location>
</feature>
<evidence type="ECO:0000256" key="4">
    <source>
        <dbReference type="ARBA" id="ARBA00022989"/>
    </source>
</evidence>
<dbReference type="Pfam" id="PF01566">
    <property type="entry name" value="Nramp"/>
    <property type="match status" value="1"/>
</dbReference>
<organism evidence="7 8">
    <name type="scientific">Candidatus Segetimicrobium genomatis</name>
    <dbReference type="NCBI Taxonomy" id="2569760"/>
    <lineage>
        <taxon>Bacteria</taxon>
        <taxon>Bacillati</taxon>
        <taxon>Candidatus Sysuimicrobiota</taxon>
        <taxon>Candidatus Sysuimicrobiia</taxon>
        <taxon>Candidatus Sysuimicrobiales</taxon>
        <taxon>Candidatus Segetimicrobiaceae</taxon>
        <taxon>Candidatus Segetimicrobium</taxon>
    </lineage>
</organism>
<accession>A0A537J682</accession>
<feature type="transmembrane region" description="Helical" evidence="6">
    <location>
        <begin position="54"/>
        <end position="79"/>
    </location>
</feature>
<dbReference type="InterPro" id="IPR001046">
    <property type="entry name" value="NRAMP_fam"/>
</dbReference>